<dbReference type="PANTHER" id="PTHR31687:SF3">
    <property type="entry name" value="PROTEIN URG3"/>
    <property type="match status" value="1"/>
</dbReference>
<accession>A0A6A6NWI3</accession>
<sequence>MGLFSRKSSKPTIGADHPPSTTSNSSLASPATPKISSSSPVGKSFSSMVEMPKAPDPSLDPAGYLRSIYAVRERSKLVLEKAKKNQLKHFTVDMTKFADTAGYVVSIIKRDYAPDYSSIPPHGRWQHFDVGGRPRIDQLMASWPSGIDAQERARRLIDLFLVSVLLDAGAGTKWQYKSKESGRTYRRSEGLAVASLEMFKAGMFSSDTAKPHQVDAAGLKNLDVATMAKGLQVSDSNPIEGLEGRTGLLMRLASALLNPEIFGIEGRPGNMLDYLLSHPSTQASSIPIVPLPTLWNTLMDGLAPIWPATRTQIDGVSIGDAWPCSVMPSHPTHPWENIVPFHKLTQWLTYSLMVPMTKLLHVHFAGAELLTGLPEYRNGGLLIDTGLLTLKPEDTKRGLANYEKNAQQKGQPSMEVVPLFPADDDVIVEWRACTVGFLDMLLSEVNLLLGLHGNDALTLAQMLEAGSWKGGREIAEVSRPNTKEPPIMILSDGTVF</sequence>
<name>A0A6A6NWI3_9PEZI</name>
<feature type="region of interest" description="Disordered" evidence="1">
    <location>
        <begin position="1"/>
        <end position="56"/>
    </location>
</feature>
<proteinExistence type="predicted"/>
<feature type="compositionally biased region" description="Polar residues" evidence="1">
    <location>
        <begin position="19"/>
        <end position="29"/>
    </location>
</feature>
<reference evidence="2" key="1">
    <citation type="journal article" date="2020" name="Stud. Mycol.">
        <title>101 Dothideomycetes genomes: a test case for predicting lifestyles and emergence of pathogens.</title>
        <authorList>
            <person name="Haridas S."/>
            <person name="Albert R."/>
            <person name="Binder M."/>
            <person name="Bloem J."/>
            <person name="Labutti K."/>
            <person name="Salamov A."/>
            <person name="Andreopoulos B."/>
            <person name="Baker S."/>
            <person name="Barry K."/>
            <person name="Bills G."/>
            <person name="Bluhm B."/>
            <person name="Cannon C."/>
            <person name="Castanera R."/>
            <person name="Culley D."/>
            <person name="Daum C."/>
            <person name="Ezra D."/>
            <person name="Gonzalez J."/>
            <person name="Henrissat B."/>
            <person name="Kuo A."/>
            <person name="Liang C."/>
            <person name="Lipzen A."/>
            <person name="Lutzoni F."/>
            <person name="Magnuson J."/>
            <person name="Mondo S."/>
            <person name="Nolan M."/>
            <person name="Ohm R."/>
            <person name="Pangilinan J."/>
            <person name="Park H.-J."/>
            <person name="Ramirez L."/>
            <person name="Alfaro M."/>
            <person name="Sun H."/>
            <person name="Tritt A."/>
            <person name="Yoshinaga Y."/>
            <person name="Zwiers L.-H."/>
            <person name="Turgeon B."/>
            <person name="Goodwin S."/>
            <person name="Spatafora J."/>
            <person name="Crous P."/>
            <person name="Grigoriev I."/>
        </authorList>
    </citation>
    <scope>NUCLEOTIDE SEQUENCE</scope>
    <source>
        <strain evidence="2">ATCC 16933</strain>
    </source>
</reference>
<dbReference type="Pfam" id="PF07958">
    <property type="entry name" value="DUF1688"/>
    <property type="match status" value="1"/>
</dbReference>
<evidence type="ECO:0000313" key="2">
    <source>
        <dbReference type="EMBL" id="KAF2455623.1"/>
    </source>
</evidence>
<evidence type="ECO:0000313" key="3">
    <source>
        <dbReference type="Proteomes" id="UP000799766"/>
    </source>
</evidence>
<dbReference type="OrthoDB" id="2153176at2759"/>
<gene>
    <name evidence="2" type="ORF">BDY21DRAFT_416164</name>
</gene>
<evidence type="ECO:0000256" key="1">
    <source>
        <dbReference type="SAM" id="MobiDB-lite"/>
    </source>
</evidence>
<keyword evidence="3" id="KW-1185">Reference proteome</keyword>
<organism evidence="2 3">
    <name type="scientific">Lineolata rhizophorae</name>
    <dbReference type="NCBI Taxonomy" id="578093"/>
    <lineage>
        <taxon>Eukaryota</taxon>
        <taxon>Fungi</taxon>
        <taxon>Dikarya</taxon>
        <taxon>Ascomycota</taxon>
        <taxon>Pezizomycotina</taxon>
        <taxon>Dothideomycetes</taxon>
        <taxon>Dothideomycetes incertae sedis</taxon>
        <taxon>Lineolatales</taxon>
        <taxon>Lineolataceae</taxon>
        <taxon>Lineolata</taxon>
    </lineage>
</organism>
<feature type="compositionally biased region" description="Low complexity" evidence="1">
    <location>
        <begin position="36"/>
        <end position="47"/>
    </location>
</feature>
<evidence type="ECO:0008006" key="4">
    <source>
        <dbReference type="Google" id="ProtNLM"/>
    </source>
</evidence>
<dbReference type="AlphaFoldDB" id="A0A6A6NWI3"/>
<dbReference type="PANTHER" id="PTHR31687">
    <property type="match status" value="1"/>
</dbReference>
<dbReference type="InterPro" id="IPR012469">
    <property type="entry name" value="DUF1688"/>
</dbReference>
<protein>
    <recommendedName>
        <fullName evidence="4">DUF1688-domain-containing protein</fullName>
    </recommendedName>
</protein>
<dbReference type="Proteomes" id="UP000799766">
    <property type="component" value="Unassembled WGS sequence"/>
</dbReference>
<dbReference type="EMBL" id="MU001686">
    <property type="protein sequence ID" value="KAF2455623.1"/>
    <property type="molecule type" value="Genomic_DNA"/>
</dbReference>